<protein>
    <submittedName>
        <fullName evidence="1">Uncharacterized protein</fullName>
    </submittedName>
</protein>
<sequence>MSGFKNLSIELFKHIKPLMEKMSSYSYKLYMMSRILTKSELEISCRNLLIIEQKTIVLLGKIVHKEKP</sequence>
<dbReference type="AlphaFoldDB" id="A6DJB4"/>
<keyword evidence="2" id="KW-1185">Reference proteome</keyword>
<gene>
    <name evidence="1" type="ORF">LNTAR_11556</name>
</gene>
<proteinExistence type="predicted"/>
<comment type="caution">
    <text evidence="1">The sequence shown here is derived from an EMBL/GenBank/DDBJ whole genome shotgun (WGS) entry which is preliminary data.</text>
</comment>
<reference evidence="1 2" key="1">
    <citation type="journal article" date="2010" name="J. Bacteriol.">
        <title>Genome sequence of Lentisphaera araneosa HTCC2155T, the type species of the order Lentisphaerales in the phylum Lentisphaerae.</title>
        <authorList>
            <person name="Thrash J.C."/>
            <person name="Cho J.C."/>
            <person name="Vergin K.L."/>
            <person name="Morris R.M."/>
            <person name="Giovannoni S.J."/>
        </authorList>
    </citation>
    <scope>NUCLEOTIDE SEQUENCE [LARGE SCALE GENOMIC DNA]</scope>
    <source>
        <strain evidence="1 2">HTCC2155</strain>
    </source>
</reference>
<name>A6DJB4_9BACT</name>
<organism evidence="1 2">
    <name type="scientific">Lentisphaera araneosa HTCC2155</name>
    <dbReference type="NCBI Taxonomy" id="313628"/>
    <lineage>
        <taxon>Bacteria</taxon>
        <taxon>Pseudomonadati</taxon>
        <taxon>Lentisphaerota</taxon>
        <taxon>Lentisphaeria</taxon>
        <taxon>Lentisphaerales</taxon>
        <taxon>Lentisphaeraceae</taxon>
        <taxon>Lentisphaera</taxon>
    </lineage>
</organism>
<evidence type="ECO:0000313" key="1">
    <source>
        <dbReference type="EMBL" id="EDM28550.1"/>
    </source>
</evidence>
<accession>A6DJB4</accession>
<dbReference type="EMBL" id="ABCK01000005">
    <property type="protein sequence ID" value="EDM28550.1"/>
    <property type="molecule type" value="Genomic_DNA"/>
</dbReference>
<dbReference type="STRING" id="313628.LNTAR_11556"/>
<evidence type="ECO:0000313" key="2">
    <source>
        <dbReference type="Proteomes" id="UP000004947"/>
    </source>
</evidence>
<dbReference type="Proteomes" id="UP000004947">
    <property type="component" value="Unassembled WGS sequence"/>
</dbReference>